<comment type="caution">
    <text evidence="1">The sequence shown here is derived from an EMBL/GenBank/DDBJ whole genome shotgun (WGS) entry which is preliminary data.</text>
</comment>
<dbReference type="InterPro" id="IPR036866">
    <property type="entry name" value="RibonucZ/Hydroxyglut_hydro"/>
</dbReference>
<sequence length="306" mass="33668">MTMAISLPSRPQPPVRPSAVTDICDGRIFAVSGYVPAARPATWILSGLEGHLAVSCYVLIDGGHAMIIDTGLAAHRDEVGRSISWLLADCRRRELIMTRREPDAIINLPFLVKEVELDAVFCGGVLNPLDFFERVDQKSLESHVSAIAHASVEWAKPGSALPIGALSLEILRTTVVVLPKTHLYEQRTGTLFGSDTWGFLSQLGTSSLDIVTAWDERLSRGSIARYLRHKFDWLCGIDTSVIEADLALLKQYDIRRICSTYGGVIEGALLASRVIDETIEAVQLLSREPIVDRLKGFDRTIFEAAL</sequence>
<organism evidence="1 2">
    <name type="scientific">Bosea psychrotolerans</name>
    <dbReference type="NCBI Taxonomy" id="1871628"/>
    <lineage>
        <taxon>Bacteria</taxon>
        <taxon>Pseudomonadati</taxon>
        <taxon>Pseudomonadota</taxon>
        <taxon>Alphaproteobacteria</taxon>
        <taxon>Hyphomicrobiales</taxon>
        <taxon>Boseaceae</taxon>
        <taxon>Bosea</taxon>
    </lineage>
</organism>
<dbReference type="SUPFAM" id="SSF56281">
    <property type="entry name" value="Metallo-hydrolase/oxidoreductase"/>
    <property type="match status" value="1"/>
</dbReference>
<dbReference type="EMBL" id="PQFZ01000006">
    <property type="protein sequence ID" value="POR51945.1"/>
    <property type="molecule type" value="Genomic_DNA"/>
</dbReference>
<dbReference type="OrthoDB" id="7255601at2"/>
<evidence type="ECO:0000313" key="1">
    <source>
        <dbReference type="EMBL" id="POR51945.1"/>
    </source>
</evidence>
<dbReference type="Gene3D" id="3.60.15.10">
    <property type="entry name" value="Ribonuclease Z/Hydroxyacylglutathione hydrolase-like"/>
    <property type="match status" value="1"/>
</dbReference>
<name>A0A2S4MBC7_9HYPH</name>
<evidence type="ECO:0008006" key="3">
    <source>
        <dbReference type="Google" id="ProtNLM"/>
    </source>
</evidence>
<keyword evidence="2" id="KW-1185">Reference proteome</keyword>
<dbReference type="AlphaFoldDB" id="A0A2S4MBC7"/>
<dbReference type="Proteomes" id="UP000236919">
    <property type="component" value="Unassembled WGS sequence"/>
</dbReference>
<reference evidence="1 2" key="1">
    <citation type="submission" date="2018-01" db="EMBL/GenBank/DDBJ databases">
        <title>Genomic Encyclopedia of Type Strains, Phase III (KMG-III): the genomes of soil and plant-associated and newly described type strains.</title>
        <authorList>
            <person name="Whitman W."/>
        </authorList>
    </citation>
    <scope>NUCLEOTIDE SEQUENCE [LARGE SCALE GENOMIC DNA]</scope>
    <source>
        <strain evidence="1 2">1131</strain>
    </source>
</reference>
<evidence type="ECO:0000313" key="2">
    <source>
        <dbReference type="Proteomes" id="UP000236919"/>
    </source>
</evidence>
<gene>
    <name evidence="1" type="ORF">CYD53_106229</name>
</gene>
<accession>A0A2S4MBC7</accession>
<proteinExistence type="predicted"/>
<protein>
    <recommendedName>
        <fullName evidence="3">Glyoxylase-like metal-dependent hydrolase (Beta-lactamase superfamily II)</fullName>
    </recommendedName>
</protein>
<dbReference type="RefSeq" id="WP_103718530.1">
    <property type="nucleotide sequence ID" value="NZ_PQFZ01000006.1"/>
</dbReference>